<dbReference type="Pfam" id="PF20229">
    <property type="entry name" value="ChrB_N"/>
    <property type="match status" value="1"/>
</dbReference>
<feature type="domain" description="ChrB N-terminal" evidence="3">
    <location>
        <begin position="24"/>
        <end position="169"/>
    </location>
</feature>
<keyword evidence="1" id="KW-0175">Coiled coil</keyword>
<dbReference type="InterPro" id="IPR018634">
    <property type="entry name" value="ChrB_C"/>
</dbReference>
<proteinExistence type="predicted"/>
<evidence type="ECO:0000313" key="4">
    <source>
        <dbReference type="EMBL" id="CAA9433616.1"/>
    </source>
</evidence>
<dbReference type="EMBL" id="CADCUR010000317">
    <property type="protein sequence ID" value="CAA9433616.1"/>
    <property type="molecule type" value="Genomic_DNA"/>
</dbReference>
<feature type="coiled-coil region" evidence="1">
    <location>
        <begin position="126"/>
        <end position="174"/>
    </location>
</feature>
<evidence type="ECO:0000256" key="1">
    <source>
        <dbReference type="SAM" id="Coils"/>
    </source>
</evidence>
<feature type="domain" description="ChrB C-terminal" evidence="2">
    <location>
        <begin position="198"/>
        <end position="328"/>
    </location>
</feature>
<name>A0A6J4Q3K8_9BACT</name>
<sequence>MKSKNRQEWILLIHQLPTKPTNLRVRIWRKLQNFGAVLIKNSVYILPSGEKTNEDFQWLKQEIESAGGEATVFRADSVEGATDCEIIALFREQRETDYARLIGDFEGLSGAVREQKKSGSLSANKLSQYEAELGKLSQELERILATDFFRAASRNKAQAAFEKFRKQLQAAKGAGDKALRRQNDSARLNPAEYQNRRWVTRKNPHIDRMASGWLIKRFVDSRPRFGFVADGEPVDGGALTFDMVGAHFTHQGEDCTFETLIKSFGLEDDAALRQIAEIVHDIDLKDKKFNRLEAAGVNAVVRGIAAVYADDNERLKHGFPLFDGLYQLFGSSEQPVESEEKK</sequence>
<protein>
    <submittedName>
        <fullName evidence="4">Chromate resistance protein ChrB</fullName>
    </submittedName>
</protein>
<accession>A0A6J4Q3K8</accession>
<organism evidence="4">
    <name type="scientific">uncultured Pyrinomonadaceae bacterium</name>
    <dbReference type="NCBI Taxonomy" id="2283094"/>
    <lineage>
        <taxon>Bacteria</taxon>
        <taxon>Pseudomonadati</taxon>
        <taxon>Acidobacteriota</taxon>
        <taxon>Blastocatellia</taxon>
        <taxon>Blastocatellales</taxon>
        <taxon>Pyrinomonadaceae</taxon>
        <taxon>environmental samples</taxon>
    </lineage>
</organism>
<evidence type="ECO:0000259" key="3">
    <source>
        <dbReference type="Pfam" id="PF20229"/>
    </source>
</evidence>
<gene>
    <name evidence="4" type="ORF">AVDCRST_MAG74-3902</name>
</gene>
<dbReference type="Pfam" id="PF09828">
    <property type="entry name" value="ChrB_C"/>
    <property type="match status" value="1"/>
</dbReference>
<dbReference type="InterPro" id="IPR046858">
    <property type="entry name" value="ChrB_N"/>
</dbReference>
<evidence type="ECO:0000259" key="2">
    <source>
        <dbReference type="Pfam" id="PF09828"/>
    </source>
</evidence>
<reference evidence="4" key="1">
    <citation type="submission" date="2020-02" db="EMBL/GenBank/DDBJ databases">
        <authorList>
            <person name="Meier V. D."/>
        </authorList>
    </citation>
    <scope>NUCLEOTIDE SEQUENCE</scope>
    <source>
        <strain evidence="4">AVDCRST_MAG74</strain>
    </source>
</reference>
<dbReference type="AlphaFoldDB" id="A0A6J4Q3K8"/>